<dbReference type="Proteomes" id="UP000587991">
    <property type="component" value="Unassembled WGS sequence"/>
</dbReference>
<keyword evidence="3 5" id="KW-0378">Hydrolase</keyword>
<dbReference type="InterPro" id="IPR011059">
    <property type="entry name" value="Metal-dep_hydrolase_composite"/>
</dbReference>
<evidence type="ECO:0000256" key="4">
    <source>
        <dbReference type="ARBA" id="ARBA00022833"/>
    </source>
</evidence>
<dbReference type="SUPFAM" id="SSF51338">
    <property type="entry name" value="Composite domain of metallo-dependent hydrolases"/>
    <property type="match status" value="1"/>
</dbReference>
<dbReference type="HAMAP" id="MF_01281">
    <property type="entry name" value="MTA_SAH_deamin"/>
    <property type="match status" value="1"/>
</dbReference>
<feature type="domain" description="Amidohydrolase-related" evidence="6">
    <location>
        <begin position="63"/>
        <end position="410"/>
    </location>
</feature>
<dbReference type="CDD" id="cd01298">
    <property type="entry name" value="ATZ_TRZ_like"/>
    <property type="match status" value="1"/>
</dbReference>
<dbReference type="Gene3D" id="2.30.40.10">
    <property type="entry name" value="Urease, subunit C, domain 1"/>
    <property type="match status" value="1"/>
</dbReference>
<dbReference type="InterPro" id="IPR023512">
    <property type="entry name" value="Deaminase_MtaD/DadD"/>
</dbReference>
<feature type="binding site" evidence="5">
    <location>
        <position position="100"/>
    </location>
    <ligand>
        <name>substrate</name>
    </ligand>
</feature>
<keyword evidence="8" id="KW-1185">Reference proteome</keyword>
<dbReference type="RefSeq" id="WP_168877619.1">
    <property type="nucleotide sequence ID" value="NZ_JABAIM010000002.1"/>
</dbReference>
<comment type="function">
    <text evidence="5">Catalyzes the deamination of 5-methylthioadenosine and S-adenosyl-L-homocysteine into 5-methylthioinosine and S-inosyl-L-homocysteine, respectively. Is also able to deaminate adenosine.</text>
</comment>
<accession>A0A847SFK3</accession>
<name>A0A847SFK3_9NEIS</name>
<feature type="binding site" evidence="5">
    <location>
        <position position="193"/>
    </location>
    <ligand>
        <name>substrate</name>
    </ligand>
</feature>
<gene>
    <name evidence="5" type="primary">mtaD</name>
    <name evidence="7" type="ORF">HF682_12590</name>
</gene>
<feature type="binding site" evidence="5">
    <location>
        <position position="220"/>
    </location>
    <ligand>
        <name>Zn(2+)</name>
        <dbReference type="ChEBI" id="CHEBI:29105"/>
    </ligand>
</feature>
<organism evidence="7 8">
    <name type="scientific">Leeia aquatica</name>
    <dbReference type="NCBI Taxonomy" id="2725557"/>
    <lineage>
        <taxon>Bacteria</taxon>
        <taxon>Pseudomonadati</taxon>
        <taxon>Pseudomonadota</taxon>
        <taxon>Betaproteobacteria</taxon>
        <taxon>Neisseriales</taxon>
        <taxon>Leeiaceae</taxon>
        <taxon>Leeia</taxon>
    </lineage>
</organism>
<dbReference type="InterPro" id="IPR032466">
    <property type="entry name" value="Metal_Hydrolase"/>
</dbReference>
<comment type="caution">
    <text evidence="7">The sequence shown here is derived from an EMBL/GenBank/DDBJ whole genome shotgun (WGS) entry which is preliminary data.</text>
</comment>
<comment type="similarity">
    <text evidence="1">Belongs to the metallo-dependent hydrolases superfamily. ATZ/TRZ family.</text>
</comment>
<dbReference type="GO" id="GO:0050270">
    <property type="term" value="F:S-adenosylhomocysteine deaminase activity"/>
    <property type="evidence" value="ECO:0007669"/>
    <property type="project" value="UniProtKB-UniRule"/>
</dbReference>
<comment type="catalytic activity">
    <reaction evidence="5">
        <text>S-methyl-5'-thioadenosine + H2O + H(+) = S-methyl-5'-thioinosine + NH4(+)</text>
        <dbReference type="Rhea" id="RHEA:25025"/>
        <dbReference type="ChEBI" id="CHEBI:15377"/>
        <dbReference type="ChEBI" id="CHEBI:15378"/>
        <dbReference type="ChEBI" id="CHEBI:17509"/>
        <dbReference type="ChEBI" id="CHEBI:28938"/>
        <dbReference type="ChEBI" id="CHEBI:48595"/>
        <dbReference type="EC" id="3.5.4.31"/>
    </reaction>
</comment>
<proteinExistence type="inferred from homology"/>
<feature type="binding site" evidence="5">
    <location>
        <position position="308"/>
    </location>
    <ligand>
        <name>Zn(2+)</name>
        <dbReference type="ChEBI" id="CHEBI:29105"/>
    </ligand>
</feature>
<comment type="similarity">
    <text evidence="5">Belongs to the metallo-dependent hydrolases superfamily. MTA/SAH deaminase family.</text>
</comment>
<dbReference type="PANTHER" id="PTHR43794">
    <property type="entry name" value="AMINOHYDROLASE SSNA-RELATED"/>
    <property type="match status" value="1"/>
</dbReference>
<dbReference type="EC" id="3.5.4.28" evidence="5"/>
<dbReference type="Pfam" id="PF01979">
    <property type="entry name" value="Amidohydro_1"/>
    <property type="match status" value="1"/>
</dbReference>
<evidence type="ECO:0000259" key="6">
    <source>
        <dbReference type="Pfam" id="PF01979"/>
    </source>
</evidence>
<evidence type="ECO:0000313" key="7">
    <source>
        <dbReference type="EMBL" id="NLR75998.1"/>
    </source>
</evidence>
<dbReference type="PANTHER" id="PTHR43794:SF11">
    <property type="entry name" value="AMIDOHYDROLASE-RELATED DOMAIN-CONTAINING PROTEIN"/>
    <property type="match status" value="1"/>
</dbReference>
<dbReference type="GO" id="GO:0090614">
    <property type="term" value="F:5'-methylthioadenosine deaminase activity"/>
    <property type="evidence" value="ECO:0007669"/>
    <property type="project" value="UniProtKB-UniRule"/>
</dbReference>
<feature type="binding site" evidence="5">
    <location>
        <position position="308"/>
    </location>
    <ligand>
        <name>substrate</name>
    </ligand>
</feature>
<evidence type="ECO:0000256" key="2">
    <source>
        <dbReference type="ARBA" id="ARBA00022723"/>
    </source>
</evidence>
<dbReference type="SUPFAM" id="SSF51556">
    <property type="entry name" value="Metallo-dependent hydrolases"/>
    <property type="match status" value="1"/>
</dbReference>
<dbReference type="InterPro" id="IPR050287">
    <property type="entry name" value="MTA/SAH_deaminase"/>
</dbReference>
<dbReference type="EMBL" id="JABAIM010000002">
    <property type="protein sequence ID" value="NLR75998.1"/>
    <property type="molecule type" value="Genomic_DNA"/>
</dbReference>
<dbReference type="EC" id="3.5.4.31" evidence="5"/>
<sequence>MLPHQIDTLISARWVVTIDHASRVLEHHSVAVAGGKIVAILPSSEAEQRFVAKEHITLTDHALMPGLINLHTHSAMSLLRGFADDLPLMTWLQDHIWPAEKQHVGEQFVYDGTLLAAAEAIKSGVTCLNDMYFFPQPTARALLDARLRGAVSVNVIEFPTQYASDAEDYLSKGLEAHNRYGGEALLQFTMAPHAPYTISDRTFERMVTLADQLDMQIHCHIHETRAEIEGSIKEFGVRPLERLARLGMLSPRLIAVHMVHLLEDEMAQLAEHGVHIAHNPSSNMKLASGICPVSTLHDFNINVGLGTDGAASNNRLDMFTEIRAAALLAKVATENPEVVPAHRALEMATICGARALGREDDLGSIEVGKLADLTAVDLSDIVCQPCFDPTSQLAYVAGRENVTHVWVQGQCLLDNRQLTTLDEAELKQKARIWHDRIAAR</sequence>
<dbReference type="Gene3D" id="3.20.20.140">
    <property type="entry name" value="Metal-dependent hydrolases"/>
    <property type="match status" value="1"/>
</dbReference>
<feature type="binding site" evidence="5">
    <location>
        <position position="73"/>
    </location>
    <ligand>
        <name>Zn(2+)</name>
        <dbReference type="ChEBI" id="CHEBI:29105"/>
    </ligand>
</feature>
<evidence type="ECO:0000256" key="5">
    <source>
        <dbReference type="HAMAP-Rule" id="MF_01281"/>
    </source>
</evidence>
<comment type="catalytic activity">
    <reaction evidence="5">
        <text>S-adenosyl-L-homocysteine + H2O + H(+) = S-inosyl-L-homocysteine + NH4(+)</text>
        <dbReference type="Rhea" id="RHEA:20716"/>
        <dbReference type="ChEBI" id="CHEBI:15377"/>
        <dbReference type="ChEBI" id="CHEBI:15378"/>
        <dbReference type="ChEBI" id="CHEBI:28938"/>
        <dbReference type="ChEBI" id="CHEBI:57856"/>
        <dbReference type="ChEBI" id="CHEBI:57985"/>
        <dbReference type="EC" id="3.5.4.28"/>
    </reaction>
</comment>
<dbReference type="FunFam" id="3.20.20.140:FF:000014">
    <property type="entry name" value="5-methylthioadenosine/S-adenosylhomocysteine deaminase"/>
    <property type="match status" value="1"/>
</dbReference>
<dbReference type="NCBIfam" id="NF006549">
    <property type="entry name" value="PRK09045.1"/>
    <property type="match status" value="1"/>
</dbReference>
<keyword evidence="2 5" id="KW-0479">Metal-binding</keyword>
<feature type="binding site" evidence="5">
    <location>
        <position position="71"/>
    </location>
    <ligand>
        <name>Zn(2+)</name>
        <dbReference type="ChEBI" id="CHEBI:29105"/>
    </ligand>
</feature>
<comment type="caution">
    <text evidence="5">Lacks conserved residue(s) required for the propagation of feature annotation.</text>
</comment>
<comment type="cofactor">
    <cofactor evidence="5">
        <name>Zn(2+)</name>
        <dbReference type="ChEBI" id="CHEBI:29105"/>
    </cofactor>
    <text evidence="5">Binds 1 zinc ion per subunit.</text>
</comment>
<evidence type="ECO:0000256" key="1">
    <source>
        <dbReference type="ARBA" id="ARBA00006745"/>
    </source>
</evidence>
<evidence type="ECO:0000256" key="3">
    <source>
        <dbReference type="ARBA" id="ARBA00022801"/>
    </source>
</evidence>
<feature type="binding site" evidence="5">
    <location>
        <position position="223"/>
    </location>
    <ligand>
        <name>substrate</name>
    </ligand>
</feature>
<reference evidence="7 8" key="1">
    <citation type="submission" date="2020-04" db="EMBL/GenBank/DDBJ databases">
        <title>Draft genome of Leeia sp. IMCC25680.</title>
        <authorList>
            <person name="Song J."/>
            <person name="Cho J.-C."/>
        </authorList>
    </citation>
    <scope>NUCLEOTIDE SEQUENCE [LARGE SCALE GENOMIC DNA]</scope>
    <source>
        <strain evidence="7 8">IMCC25680</strain>
    </source>
</reference>
<evidence type="ECO:0000313" key="8">
    <source>
        <dbReference type="Proteomes" id="UP000587991"/>
    </source>
</evidence>
<keyword evidence="4 5" id="KW-0862">Zinc</keyword>
<dbReference type="InterPro" id="IPR006680">
    <property type="entry name" value="Amidohydro-rel"/>
</dbReference>
<dbReference type="AlphaFoldDB" id="A0A847SFK3"/>
<protein>
    <recommendedName>
        <fullName evidence="5">5-methylthioadenosine/S-adenosylhomocysteine deaminase</fullName>
        <shortName evidence="5">MTA/SAH deaminase</shortName>
        <ecNumber evidence="5">3.5.4.28</ecNumber>
        <ecNumber evidence="5">3.5.4.31</ecNumber>
    </recommendedName>
</protein>
<dbReference type="GO" id="GO:0046872">
    <property type="term" value="F:metal ion binding"/>
    <property type="evidence" value="ECO:0007669"/>
    <property type="project" value="UniProtKB-KW"/>
</dbReference>